<dbReference type="EMBL" id="BAAAMJ010000030">
    <property type="protein sequence ID" value="GAA1918250.1"/>
    <property type="molecule type" value="Genomic_DNA"/>
</dbReference>
<keyword evidence="1" id="KW-0732">Signal</keyword>
<gene>
    <name evidence="3" type="ORF">GCM10009716_28900</name>
</gene>
<proteinExistence type="predicted"/>
<dbReference type="PANTHER" id="PTHR12277">
    <property type="entry name" value="ALPHA/BETA HYDROLASE DOMAIN-CONTAINING PROTEIN"/>
    <property type="match status" value="1"/>
</dbReference>
<dbReference type="PANTHER" id="PTHR12277:SF79">
    <property type="entry name" value="XAA-PRO DIPEPTIDYL-PEPTIDASE-RELATED"/>
    <property type="match status" value="1"/>
</dbReference>
<dbReference type="Proteomes" id="UP001501303">
    <property type="component" value="Unassembled WGS sequence"/>
</dbReference>
<dbReference type="Pfam" id="PF00561">
    <property type="entry name" value="Abhydrolase_1"/>
    <property type="match status" value="1"/>
</dbReference>
<keyword evidence="3" id="KW-0378">Hydrolase</keyword>
<organism evidence="3 4">
    <name type="scientific">Streptomyces sodiiphilus</name>
    <dbReference type="NCBI Taxonomy" id="226217"/>
    <lineage>
        <taxon>Bacteria</taxon>
        <taxon>Bacillati</taxon>
        <taxon>Actinomycetota</taxon>
        <taxon>Actinomycetes</taxon>
        <taxon>Kitasatosporales</taxon>
        <taxon>Streptomycetaceae</taxon>
        <taxon>Streptomyces</taxon>
    </lineage>
</organism>
<sequence>MGVRTTAAVTATAALLGAGAVAVAAGRYAGDFALRSGNPPLPAGFTGPPVTVHGVTRDEIALTRSLATVRPGIYGLTGPGCHAVVGSPVEEGPRQADTVVRRLERVTRGELRAGAQLWLTPQLYAGDPLGALGLDYSDVEIGGELGSLPAWFVPGARDTWVIALHGLGAGREHPLNVLPYLHRLRFPVLVPGHRADPASVRRGGAGPGFEERAWHDADAALRCALRYGARQVVLYGWSAGGAMALRTALRSPLRGSVAGVVADSPVLDWPVTVEALAAHRGVPRPLRPLAVRAVLGQDRLGPDPAVPPPGGAGTLPPTLILHGPDDTVAPWRTSRELAARHPEHVVLHPVGRAQHAAMWNADPQSCEEALRRFLTPLM</sequence>
<evidence type="ECO:0000256" key="1">
    <source>
        <dbReference type="SAM" id="SignalP"/>
    </source>
</evidence>
<feature type="chain" id="PRO_5045587092" evidence="1">
    <location>
        <begin position="25"/>
        <end position="378"/>
    </location>
</feature>
<dbReference type="InterPro" id="IPR000073">
    <property type="entry name" value="AB_hydrolase_1"/>
</dbReference>
<dbReference type="RefSeq" id="WP_344262279.1">
    <property type="nucleotide sequence ID" value="NZ_BAAAMJ010000030.1"/>
</dbReference>
<evidence type="ECO:0000313" key="4">
    <source>
        <dbReference type="Proteomes" id="UP001501303"/>
    </source>
</evidence>
<name>A0ABN2PCI9_9ACTN</name>
<protein>
    <submittedName>
        <fullName evidence="3">Alpha/beta fold hydrolase</fullName>
    </submittedName>
</protein>
<evidence type="ECO:0000313" key="3">
    <source>
        <dbReference type="EMBL" id="GAA1918250.1"/>
    </source>
</evidence>
<feature type="domain" description="AB hydrolase-1" evidence="2">
    <location>
        <begin position="160"/>
        <end position="274"/>
    </location>
</feature>
<reference evidence="3 4" key="1">
    <citation type="journal article" date="2019" name="Int. J. Syst. Evol. Microbiol.">
        <title>The Global Catalogue of Microorganisms (GCM) 10K type strain sequencing project: providing services to taxonomists for standard genome sequencing and annotation.</title>
        <authorList>
            <consortium name="The Broad Institute Genomics Platform"/>
            <consortium name="The Broad Institute Genome Sequencing Center for Infectious Disease"/>
            <person name="Wu L."/>
            <person name="Ma J."/>
        </authorList>
    </citation>
    <scope>NUCLEOTIDE SEQUENCE [LARGE SCALE GENOMIC DNA]</scope>
    <source>
        <strain evidence="3 4">JCM 13581</strain>
    </source>
</reference>
<accession>A0ABN2PCI9</accession>
<evidence type="ECO:0000259" key="2">
    <source>
        <dbReference type="Pfam" id="PF00561"/>
    </source>
</evidence>
<dbReference type="InterPro" id="IPR029058">
    <property type="entry name" value="AB_hydrolase_fold"/>
</dbReference>
<dbReference type="Gene3D" id="3.40.50.1820">
    <property type="entry name" value="alpha/beta hydrolase"/>
    <property type="match status" value="1"/>
</dbReference>
<comment type="caution">
    <text evidence="3">The sequence shown here is derived from an EMBL/GenBank/DDBJ whole genome shotgun (WGS) entry which is preliminary data.</text>
</comment>
<dbReference type="GO" id="GO:0016787">
    <property type="term" value="F:hydrolase activity"/>
    <property type="evidence" value="ECO:0007669"/>
    <property type="project" value="UniProtKB-KW"/>
</dbReference>
<feature type="signal peptide" evidence="1">
    <location>
        <begin position="1"/>
        <end position="24"/>
    </location>
</feature>
<dbReference type="SUPFAM" id="SSF53474">
    <property type="entry name" value="alpha/beta-Hydrolases"/>
    <property type="match status" value="1"/>
</dbReference>
<keyword evidence="4" id="KW-1185">Reference proteome</keyword>